<dbReference type="AlphaFoldDB" id="A0A0F9BY85"/>
<name>A0A0F9BY85_9ZZZZ</name>
<feature type="compositionally biased region" description="Basic and acidic residues" evidence="1">
    <location>
        <begin position="146"/>
        <end position="168"/>
    </location>
</feature>
<feature type="region of interest" description="Disordered" evidence="1">
    <location>
        <begin position="146"/>
        <end position="176"/>
    </location>
</feature>
<dbReference type="EMBL" id="LAZR01049563">
    <property type="protein sequence ID" value="KKK89361.1"/>
    <property type="molecule type" value="Genomic_DNA"/>
</dbReference>
<dbReference type="Gene3D" id="1.10.10.60">
    <property type="entry name" value="Homeodomain-like"/>
    <property type="match status" value="1"/>
</dbReference>
<evidence type="ECO:0000256" key="1">
    <source>
        <dbReference type="SAM" id="MobiDB-lite"/>
    </source>
</evidence>
<evidence type="ECO:0008006" key="3">
    <source>
        <dbReference type="Google" id="ProtNLM"/>
    </source>
</evidence>
<protein>
    <recommendedName>
        <fullName evidence="3">Homeodomain phBC6A51-type domain-containing protein</fullName>
    </recommendedName>
</protein>
<accession>A0A0F9BY85</accession>
<organism evidence="2">
    <name type="scientific">marine sediment metagenome</name>
    <dbReference type="NCBI Taxonomy" id="412755"/>
    <lineage>
        <taxon>unclassified sequences</taxon>
        <taxon>metagenomes</taxon>
        <taxon>ecological metagenomes</taxon>
    </lineage>
</organism>
<comment type="caution">
    <text evidence="2">The sequence shown here is derived from an EMBL/GenBank/DDBJ whole genome shotgun (WGS) entry which is preliminary data.</text>
</comment>
<sequence>MPNTLNQLSTEETQELFIVLFSASRGNITRTCEQTGISRATYYNWCKADESFTARLLHMAEERLDFAEDKLLTAIDMMDVSAIRYLLDAQGRSRGYGQASKLEISGPGGEPIAGTVDVKHYPPEPQTMLEWEEQVAASRAIREAESLRLREAEGQAEKKSEQSTDKADQGSSESVN</sequence>
<proteinExistence type="predicted"/>
<reference evidence="2" key="1">
    <citation type="journal article" date="2015" name="Nature">
        <title>Complex archaea that bridge the gap between prokaryotes and eukaryotes.</title>
        <authorList>
            <person name="Spang A."/>
            <person name="Saw J.H."/>
            <person name="Jorgensen S.L."/>
            <person name="Zaremba-Niedzwiedzka K."/>
            <person name="Martijn J."/>
            <person name="Lind A.E."/>
            <person name="van Eijk R."/>
            <person name="Schleper C."/>
            <person name="Guy L."/>
            <person name="Ettema T.J."/>
        </authorList>
    </citation>
    <scope>NUCLEOTIDE SEQUENCE</scope>
</reference>
<evidence type="ECO:0000313" key="2">
    <source>
        <dbReference type="EMBL" id="KKK89361.1"/>
    </source>
</evidence>
<gene>
    <name evidence="2" type="ORF">LCGC14_2733860</name>
</gene>